<reference evidence="2 3" key="1">
    <citation type="journal article" date="2007" name="Nature">
        <title>Evolution of genes and genomes on the Drosophila phylogeny.</title>
        <authorList>
            <consortium name="Drosophila 12 Genomes Consortium"/>
            <person name="Clark A.G."/>
            <person name="Eisen M.B."/>
            <person name="Smith D.R."/>
            <person name="Bergman C.M."/>
            <person name="Oliver B."/>
            <person name="Markow T.A."/>
            <person name="Kaufman T.C."/>
            <person name="Kellis M."/>
            <person name="Gelbart W."/>
            <person name="Iyer V.N."/>
            <person name="Pollard D.A."/>
            <person name="Sackton T.B."/>
            <person name="Larracuente A.M."/>
            <person name="Singh N.D."/>
            <person name="Abad J.P."/>
            <person name="Abt D.N."/>
            <person name="Adryan B."/>
            <person name="Aguade M."/>
            <person name="Akashi H."/>
            <person name="Anderson W.W."/>
            <person name="Aquadro C.F."/>
            <person name="Ardell D.H."/>
            <person name="Arguello R."/>
            <person name="Artieri C.G."/>
            <person name="Barbash D.A."/>
            <person name="Barker D."/>
            <person name="Barsanti P."/>
            <person name="Batterham P."/>
            <person name="Batzoglou S."/>
            <person name="Begun D."/>
            <person name="Bhutkar A."/>
            <person name="Blanco E."/>
            <person name="Bosak S.A."/>
            <person name="Bradley R.K."/>
            <person name="Brand A.D."/>
            <person name="Brent M.R."/>
            <person name="Brooks A.N."/>
            <person name="Brown R.H."/>
            <person name="Butlin R.K."/>
            <person name="Caggese C."/>
            <person name="Calvi B.R."/>
            <person name="Bernardo de Carvalho A."/>
            <person name="Caspi A."/>
            <person name="Castrezana S."/>
            <person name="Celniker S.E."/>
            <person name="Chang J.L."/>
            <person name="Chapple C."/>
            <person name="Chatterji S."/>
            <person name="Chinwalla A."/>
            <person name="Civetta A."/>
            <person name="Clifton S.W."/>
            <person name="Comeron J.M."/>
            <person name="Costello J.C."/>
            <person name="Coyne J.A."/>
            <person name="Daub J."/>
            <person name="David R.G."/>
            <person name="Delcher A.L."/>
            <person name="Delehaunty K."/>
            <person name="Do C.B."/>
            <person name="Ebling H."/>
            <person name="Edwards K."/>
            <person name="Eickbush T."/>
            <person name="Evans J.D."/>
            <person name="Filipski A."/>
            <person name="Findeiss S."/>
            <person name="Freyhult E."/>
            <person name="Fulton L."/>
            <person name="Fulton R."/>
            <person name="Garcia A.C."/>
            <person name="Gardiner A."/>
            <person name="Garfield D.A."/>
            <person name="Garvin B.E."/>
            <person name="Gibson G."/>
            <person name="Gilbert D."/>
            <person name="Gnerre S."/>
            <person name="Godfrey J."/>
            <person name="Good R."/>
            <person name="Gotea V."/>
            <person name="Gravely B."/>
            <person name="Greenberg A.J."/>
            <person name="Griffiths-Jones S."/>
            <person name="Gross S."/>
            <person name="Guigo R."/>
            <person name="Gustafson E.A."/>
            <person name="Haerty W."/>
            <person name="Hahn M.W."/>
            <person name="Halligan D.L."/>
            <person name="Halpern A.L."/>
            <person name="Halter G.M."/>
            <person name="Han M.V."/>
            <person name="Heger A."/>
            <person name="Hillier L."/>
            <person name="Hinrichs A.S."/>
            <person name="Holmes I."/>
            <person name="Hoskins R.A."/>
            <person name="Hubisz M.J."/>
            <person name="Hultmark D."/>
            <person name="Huntley M.A."/>
            <person name="Jaffe D.B."/>
            <person name="Jagadeeshan S."/>
            <person name="Jeck W.R."/>
            <person name="Johnson J."/>
            <person name="Jones C.D."/>
            <person name="Jordan W.C."/>
            <person name="Karpen G.H."/>
            <person name="Kataoka E."/>
            <person name="Keightley P.D."/>
            <person name="Kheradpour P."/>
            <person name="Kirkness E.F."/>
            <person name="Koerich L.B."/>
            <person name="Kristiansen K."/>
            <person name="Kudrna D."/>
            <person name="Kulathinal R.J."/>
            <person name="Kumar S."/>
            <person name="Kwok R."/>
            <person name="Lander E."/>
            <person name="Langley C.H."/>
            <person name="Lapoint R."/>
            <person name="Lazzaro B.P."/>
            <person name="Lee S.J."/>
            <person name="Levesque L."/>
            <person name="Li R."/>
            <person name="Lin C.F."/>
            <person name="Lin M.F."/>
            <person name="Lindblad-Toh K."/>
            <person name="Llopart A."/>
            <person name="Long M."/>
            <person name="Low L."/>
            <person name="Lozovsky E."/>
            <person name="Lu J."/>
            <person name="Luo M."/>
            <person name="Machado C.A."/>
            <person name="Makalowski W."/>
            <person name="Marzo M."/>
            <person name="Matsuda M."/>
            <person name="Matzkin L."/>
            <person name="McAllister B."/>
            <person name="McBride C.S."/>
            <person name="McKernan B."/>
            <person name="McKernan K."/>
            <person name="Mendez-Lago M."/>
            <person name="Minx P."/>
            <person name="Mollenhauer M.U."/>
            <person name="Montooth K."/>
            <person name="Mount S.M."/>
            <person name="Mu X."/>
            <person name="Myers E."/>
            <person name="Negre B."/>
            <person name="Newfeld S."/>
            <person name="Nielsen R."/>
            <person name="Noor M.A."/>
            <person name="O'Grady P."/>
            <person name="Pachter L."/>
            <person name="Papaceit M."/>
            <person name="Parisi M.J."/>
            <person name="Parisi M."/>
            <person name="Parts L."/>
            <person name="Pedersen J.S."/>
            <person name="Pesole G."/>
            <person name="Phillippy A.M."/>
            <person name="Ponting C.P."/>
            <person name="Pop M."/>
            <person name="Porcelli D."/>
            <person name="Powell J.R."/>
            <person name="Prohaska S."/>
            <person name="Pruitt K."/>
            <person name="Puig M."/>
            <person name="Quesneville H."/>
            <person name="Ram K.R."/>
            <person name="Rand D."/>
            <person name="Rasmussen M.D."/>
            <person name="Reed L.K."/>
            <person name="Reenan R."/>
            <person name="Reily A."/>
            <person name="Remington K.A."/>
            <person name="Rieger T.T."/>
            <person name="Ritchie M.G."/>
            <person name="Robin C."/>
            <person name="Rogers Y.H."/>
            <person name="Rohde C."/>
            <person name="Rozas J."/>
            <person name="Rubenfield M.J."/>
            <person name="Ruiz A."/>
            <person name="Russo S."/>
            <person name="Salzberg S.L."/>
            <person name="Sanchez-Gracia A."/>
            <person name="Saranga D.J."/>
            <person name="Sato H."/>
            <person name="Schaeffer S.W."/>
            <person name="Schatz M.C."/>
            <person name="Schlenke T."/>
            <person name="Schwartz R."/>
            <person name="Segarra C."/>
            <person name="Singh R.S."/>
            <person name="Sirot L."/>
            <person name="Sirota M."/>
            <person name="Sisneros N.B."/>
            <person name="Smith C.D."/>
            <person name="Smith T.F."/>
            <person name="Spieth J."/>
            <person name="Stage D.E."/>
            <person name="Stark A."/>
            <person name="Stephan W."/>
            <person name="Strausberg R.L."/>
            <person name="Strempel S."/>
            <person name="Sturgill D."/>
            <person name="Sutton G."/>
            <person name="Sutton G.G."/>
            <person name="Tao W."/>
            <person name="Teichmann S."/>
            <person name="Tobari Y.N."/>
            <person name="Tomimura Y."/>
            <person name="Tsolas J.M."/>
            <person name="Valente V.L."/>
            <person name="Venter E."/>
            <person name="Venter J.C."/>
            <person name="Vicario S."/>
            <person name="Vieira F.G."/>
            <person name="Vilella A.J."/>
            <person name="Villasante A."/>
            <person name="Walenz B."/>
            <person name="Wang J."/>
            <person name="Wasserman M."/>
            <person name="Watts T."/>
            <person name="Wilson D."/>
            <person name="Wilson R.K."/>
            <person name="Wing R.A."/>
            <person name="Wolfner M.F."/>
            <person name="Wong A."/>
            <person name="Wong G.K."/>
            <person name="Wu C.I."/>
            <person name="Wu G."/>
            <person name="Yamamoto D."/>
            <person name="Yang H.P."/>
            <person name="Yang S.P."/>
            <person name="Yorke J.A."/>
            <person name="Yoshida K."/>
            <person name="Zdobnov E."/>
            <person name="Zhang P."/>
            <person name="Zhang Y."/>
            <person name="Zimin A.V."/>
            <person name="Baldwin J."/>
            <person name="Abdouelleil A."/>
            <person name="Abdulkadir J."/>
            <person name="Abebe A."/>
            <person name="Abera B."/>
            <person name="Abreu J."/>
            <person name="Acer S.C."/>
            <person name="Aftuck L."/>
            <person name="Alexander A."/>
            <person name="An P."/>
            <person name="Anderson E."/>
            <person name="Anderson S."/>
            <person name="Arachi H."/>
            <person name="Azer M."/>
            <person name="Bachantsang P."/>
            <person name="Barry A."/>
            <person name="Bayul T."/>
            <person name="Berlin A."/>
            <person name="Bessette D."/>
            <person name="Bloom T."/>
            <person name="Blye J."/>
            <person name="Boguslavskiy L."/>
            <person name="Bonnet C."/>
            <person name="Boukhgalter B."/>
            <person name="Bourzgui I."/>
            <person name="Brown A."/>
            <person name="Cahill P."/>
            <person name="Channer S."/>
            <person name="Cheshatsang Y."/>
            <person name="Chuda L."/>
            <person name="Citroen M."/>
            <person name="Collymore A."/>
            <person name="Cooke P."/>
            <person name="Costello M."/>
            <person name="D'Aco K."/>
            <person name="Daza R."/>
            <person name="De Haan G."/>
            <person name="DeGray S."/>
            <person name="DeMaso C."/>
            <person name="Dhargay N."/>
            <person name="Dooley K."/>
            <person name="Dooley E."/>
            <person name="Doricent M."/>
            <person name="Dorje P."/>
            <person name="Dorjee K."/>
            <person name="Dupes A."/>
            <person name="Elong R."/>
            <person name="Falk J."/>
            <person name="Farina A."/>
            <person name="Faro S."/>
            <person name="Ferguson D."/>
            <person name="Fisher S."/>
            <person name="Foley C.D."/>
            <person name="Franke A."/>
            <person name="Friedrich D."/>
            <person name="Gadbois L."/>
            <person name="Gearin G."/>
            <person name="Gearin C.R."/>
            <person name="Giannoukos G."/>
            <person name="Goode T."/>
            <person name="Graham J."/>
            <person name="Grandbois E."/>
            <person name="Grewal S."/>
            <person name="Gyaltsen K."/>
            <person name="Hafez N."/>
            <person name="Hagos B."/>
            <person name="Hall J."/>
            <person name="Henson C."/>
            <person name="Hollinger A."/>
            <person name="Honan T."/>
            <person name="Huard M.D."/>
            <person name="Hughes L."/>
            <person name="Hurhula B."/>
            <person name="Husby M.E."/>
            <person name="Kamat A."/>
            <person name="Kanga B."/>
            <person name="Kashin S."/>
            <person name="Khazanovich D."/>
            <person name="Kisner P."/>
            <person name="Lance K."/>
            <person name="Lara M."/>
            <person name="Lee W."/>
            <person name="Lennon N."/>
            <person name="Letendre F."/>
            <person name="LeVine R."/>
            <person name="Lipovsky A."/>
            <person name="Liu X."/>
            <person name="Liu J."/>
            <person name="Liu S."/>
            <person name="Lokyitsang T."/>
            <person name="Lokyitsang Y."/>
            <person name="Lubonja R."/>
            <person name="Lui A."/>
            <person name="MacDonald P."/>
            <person name="Magnisalis V."/>
            <person name="Maru K."/>
            <person name="Matthews C."/>
            <person name="McCusker W."/>
            <person name="McDonough S."/>
            <person name="Mehta T."/>
            <person name="Meldrim J."/>
            <person name="Meneus L."/>
            <person name="Mihai O."/>
            <person name="Mihalev A."/>
            <person name="Mihova T."/>
            <person name="Mittelman R."/>
            <person name="Mlenga V."/>
            <person name="Montmayeur A."/>
            <person name="Mulrain L."/>
            <person name="Navidi A."/>
            <person name="Naylor J."/>
            <person name="Negash T."/>
            <person name="Nguyen T."/>
            <person name="Nguyen N."/>
            <person name="Nicol R."/>
            <person name="Norbu C."/>
            <person name="Norbu N."/>
            <person name="Novod N."/>
            <person name="O'Neill B."/>
            <person name="Osman S."/>
            <person name="Markiewicz E."/>
            <person name="Oyono O.L."/>
            <person name="Patti C."/>
            <person name="Phunkhang P."/>
            <person name="Pierre F."/>
            <person name="Priest M."/>
            <person name="Raghuraman S."/>
            <person name="Rege F."/>
            <person name="Reyes R."/>
            <person name="Rise C."/>
            <person name="Rogov P."/>
            <person name="Ross K."/>
            <person name="Ryan E."/>
            <person name="Settipalli S."/>
            <person name="Shea T."/>
            <person name="Sherpa N."/>
            <person name="Shi L."/>
            <person name="Shih D."/>
            <person name="Sparrow T."/>
            <person name="Spaulding J."/>
            <person name="Stalker J."/>
            <person name="Stange-Thomann N."/>
            <person name="Stavropoulos S."/>
            <person name="Stone C."/>
            <person name="Strader C."/>
            <person name="Tesfaye S."/>
            <person name="Thomson T."/>
            <person name="Thoulutsang Y."/>
            <person name="Thoulutsang D."/>
            <person name="Topham K."/>
            <person name="Topping I."/>
            <person name="Tsamla T."/>
            <person name="Vassiliev H."/>
            <person name="Vo A."/>
            <person name="Wangchuk T."/>
            <person name="Wangdi T."/>
            <person name="Weiand M."/>
            <person name="Wilkinson J."/>
            <person name="Wilson A."/>
            <person name="Yadav S."/>
            <person name="Young G."/>
            <person name="Yu Q."/>
            <person name="Zembek L."/>
            <person name="Zhong D."/>
            <person name="Zimmer A."/>
            <person name="Zwirko Z."/>
            <person name="Jaffe D.B."/>
            <person name="Alvarez P."/>
            <person name="Brockman W."/>
            <person name="Butler J."/>
            <person name="Chin C."/>
            <person name="Gnerre S."/>
            <person name="Grabherr M."/>
            <person name="Kleber M."/>
            <person name="Mauceli E."/>
            <person name="MacCallum I."/>
        </authorList>
    </citation>
    <scope>NUCLEOTIDE SEQUENCE [LARGE SCALE GENOMIC DNA]</scope>
    <source>
        <strain evidence="3">Tucson 15010-1051.87</strain>
    </source>
</reference>
<dbReference type="Proteomes" id="UP000008792">
    <property type="component" value="Unassembled WGS sequence"/>
</dbReference>
<dbReference type="STRING" id="7244.B4LSP9"/>
<dbReference type="InParanoid" id="B4LSP9"/>
<dbReference type="EMBL" id="CH940649">
    <property type="protein sequence ID" value="EDW63788.1"/>
    <property type="molecule type" value="Genomic_DNA"/>
</dbReference>
<evidence type="ECO:0000256" key="1">
    <source>
        <dbReference type="SAM" id="MobiDB-lite"/>
    </source>
</evidence>
<evidence type="ECO:0000313" key="3">
    <source>
        <dbReference type="Proteomes" id="UP000008792"/>
    </source>
</evidence>
<dbReference type="OrthoDB" id="7883851at2759"/>
<name>B4LSP9_DROVI</name>
<proteinExistence type="predicted"/>
<dbReference type="OMA" id="MFLMDED"/>
<organism evidence="2 3">
    <name type="scientific">Drosophila virilis</name>
    <name type="common">Fruit fly</name>
    <dbReference type="NCBI Taxonomy" id="7244"/>
    <lineage>
        <taxon>Eukaryota</taxon>
        <taxon>Metazoa</taxon>
        <taxon>Ecdysozoa</taxon>
        <taxon>Arthropoda</taxon>
        <taxon>Hexapoda</taxon>
        <taxon>Insecta</taxon>
        <taxon>Pterygota</taxon>
        <taxon>Neoptera</taxon>
        <taxon>Endopterygota</taxon>
        <taxon>Diptera</taxon>
        <taxon>Brachycera</taxon>
        <taxon>Muscomorpha</taxon>
        <taxon>Ephydroidea</taxon>
        <taxon>Drosophilidae</taxon>
        <taxon>Drosophila</taxon>
    </lineage>
</organism>
<feature type="region of interest" description="Disordered" evidence="1">
    <location>
        <begin position="239"/>
        <end position="265"/>
    </location>
</feature>
<gene>
    <name evidence="2" type="primary">Dvir\GJ16613</name>
    <name evidence="2" type="ORF">Dvir_GJ16613</name>
</gene>
<feature type="region of interest" description="Disordered" evidence="1">
    <location>
        <begin position="145"/>
        <end position="204"/>
    </location>
</feature>
<feature type="compositionally biased region" description="Polar residues" evidence="1">
    <location>
        <begin position="186"/>
        <end position="204"/>
    </location>
</feature>
<keyword evidence="3" id="KW-1185">Reference proteome</keyword>
<protein>
    <submittedName>
        <fullName evidence="2">Uncharacterized protein</fullName>
    </submittedName>
</protein>
<dbReference type="AlphaFoldDB" id="B4LSP9"/>
<accession>B4LSP9</accession>
<sequence>MFFDDEGMPFDPFNIGPNDCKRLDYDVPNTPSYPPPVFASWPPPKKCTHKSVSQSTVVKRELTDGSYSFKTDPSLMGEVEISKAINEEMTASKRPVPAEKRYRFGVRHKRSRASFWSAAQKSMMTVTPVRHHRLAEKSSEFLQASSVRSQTSKDRISCSNAKKRAHAGGNADKKSIASRISSAKDVSQSNIQETKINASNTSSNINKITPSLRDVADSIRKELAQTVKISKALAAKASELSKRLRTGSESPEKVVQRSRITYISG</sequence>
<dbReference type="KEGG" id="dvi:6627711"/>
<dbReference type="HOGENOM" id="CLU_1050787_0_0_1"/>
<dbReference type="PhylomeDB" id="B4LSP9"/>
<evidence type="ECO:0000313" key="2">
    <source>
        <dbReference type="EMBL" id="EDW63788.1"/>
    </source>
</evidence>